<name>A0ABZ2HGA4_9RHOB</name>
<gene>
    <name evidence="9" type="primary">rbsK</name>
    <name evidence="11" type="ORF">RZ517_00785</name>
</gene>
<dbReference type="RefSeq" id="WP_338549597.1">
    <property type="nucleotide sequence ID" value="NZ_CP146069.1"/>
</dbReference>
<keyword evidence="5 9" id="KW-0067">ATP-binding</keyword>
<dbReference type="Proteomes" id="UP001364156">
    <property type="component" value="Chromosome"/>
</dbReference>
<feature type="binding site" evidence="9">
    <location>
        <begin position="204"/>
        <end position="209"/>
    </location>
    <ligand>
        <name>ATP</name>
        <dbReference type="ChEBI" id="CHEBI:30616"/>
    </ligand>
</feature>
<dbReference type="Pfam" id="PF00294">
    <property type="entry name" value="PfkB"/>
    <property type="match status" value="1"/>
</dbReference>
<feature type="binding site" evidence="9">
    <location>
        <begin position="236"/>
        <end position="237"/>
    </location>
    <ligand>
        <name>ATP</name>
        <dbReference type="ChEBI" id="CHEBI:30616"/>
    </ligand>
</feature>
<keyword evidence="9" id="KW-0963">Cytoplasm</keyword>
<dbReference type="InterPro" id="IPR002139">
    <property type="entry name" value="Ribo/fructo_kinase"/>
</dbReference>
<keyword evidence="3 9" id="KW-0547">Nucleotide-binding</keyword>
<keyword evidence="8 9" id="KW-0119">Carbohydrate metabolism</keyword>
<evidence type="ECO:0000259" key="10">
    <source>
        <dbReference type="Pfam" id="PF00294"/>
    </source>
</evidence>
<feature type="binding site" evidence="9">
    <location>
        <begin position="37"/>
        <end position="41"/>
    </location>
    <ligand>
        <name>substrate</name>
    </ligand>
</feature>
<evidence type="ECO:0000256" key="7">
    <source>
        <dbReference type="ARBA" id="ARBA00022958"/>
    </source>
</evidence>
<comment type="subunit">
    <text evidence="9">Homodimer.</text>
</comment>
<feature type="binding site" evidence="9">
    <location>
        <position position="178"/>
    </location>
    <ligand>
        <name>ATP</name>
        <dbReference type="ChEBI" id="CHEBI:30616"/>
    </ligand>
</feature>
<comment type="subcellular location">
    <subcellularLocation>
        <location evidence="9">Cytoplasm</location>
    </subcellularLocation>
</comment>
<evidence type="ECO:0000256" key="4">
    <source>
        <dbReference type="ARBA" id="ARBA00022777"/>
    </source>
</evidence>
<protein>
    <recommendedName>
        <fullName evidence="9">Ribokinase</fullName>
        <shortName evidence="9">RK</shortName>
        <ecNumber evidence="9">2.7.1.15</ecNumber>
    </recommendedName>
</protein>
<dbReference type="HAMAP" id="MF_01987">
    <property type="entry name" value="Ribokinase"/>
    <property type="match status" value="1"/>
</dbReference>
<evidence type="ECO:0000256" key="8">
    <source>
        <dbReference type="ARBA" id="ARBA00023277"/>
    </source>
</evidence>
<comment type="similarity">
    <text evidence="9">Belongs to the carbohydrate kinase PfkB family. Ribokinase subfamily.</text>
</comment>
<dbReference type="GO" id="GO:0004747">
    <property type="term" value="F:ribokinase activity"/>
    <property type="evidence" value="ECO:0007669"/>
    <property type="project" value="UniProtKB-EC"/>
</dbReference>
<dbReference type="InterPro" id="IPR011877">
    <property type="entry name" value="Ribokinase"/>
</dbReference>
<keyword evidence="12" id="KW-1185">Reference proteome</keyword>
<feature type="binding site" evidence="9">
    <location>
        <position position="237"/>
    </location>
    <ligand>
        <name>substrate</name>
    </ligand>
</feature>
<comment type="caution">
    <text evidence="9">Lacks conserved residue(s) required for the propagation of feature annotation.</text>
</comment>
<keyword evidence="4 9" id="KW-0418">Kinase</keyword>
<dbReference type="EMBL" id="CP146069">
    <property type="protein sequence ID" value="WWR46750.1"/>
    <property type="molecule type" value="Genomic_DNA"/>
</dbReference>
<keyword evidence="2 9" id="KW-0479">Metal-binding</keyword>
<feature type="binding site" evidence="9">
    <location>
        <position position="231"/>
    </location>
    <ligand>
        <name>K(+)</name>
        <dbReference type="ChEBI" id="CHEBI:29103"/>
    </ligand>
</feature>
<reference evidence="11 12" key="1">
    <citation type="submission" date="2023-10" db="EMBL/GenBank/DDBJ databases">
        <title>Roseovarius strain S88 nov., isolated from a marine algae.</title>
        <authorList>
            <person name="Lee M.W."/>
            <person name="Lee J.K."/>
            <person name="Kim J.M."/>
            <person name="Choi D.G."/>
            <person name="Baek J.H."/>
            <person name="Bayburt H."/>
            <person name="Jung J.J."/>
            <person name="Han D.M."/>
            <person name="Jeon C.O."/>
        </authorList>
    </citation>
    <scope>NUCLEOTIDE SEQUENCE [LARGE SCALE GENOMIC DNA]</scope>
    <source>
        <strain evidence="11 12">S88</strain>
    </source>
</reference>
<feature type="active site" description="Proton acceptor" evidence="9">
    <location>
        <position position="237"/>
    </location>
</feature>
<feature type="binding site" evidence="9">
    <location>
        <position position="135"/>
    </location>
    <ligand>
        <name>substrate</name>
    </ligand>
</feature>
<keyword evidence="7 9" id="KW-0630">Potassium</keyword>
<keyword evidence="1 9" id="KW-0808">Transferase</keyword>
<evidence type="ECO:0000313" key="12">
    <source>
        <dbReference type="Proteomes" id="UP001364156"/>
    </source>
</evidence>
<comment type="pathway">
    <text evidence="9">Carbohydrate metabolism; D-ribose degradation; D-ribose 5-phosphate from beta-D-ribopyranose: step 2/2.</text>
</comment>
<comment type="catalytic activity">
    <reaction evidence="9">
        <text>D-ribose + ATP = D-ribose 5-phosphate + ADP + H(+)</text>
        <dbReference type="Rhea" id="RHEA:13697"/>
        <dbReference type="ChEBI" id="CHEBI:15378"/>
        <dbReference type="ChEBI" id="CHEBI:30616"/>
        <dbReference type="ChEBI" id="CHEBI:47013"/>
        <dbReference type="ChEBI" id="CHEBI:78346"/>
        <dbReference type="ChEBI" id="CHEBI:456216"/>
        <dbReference type="EC" id="2.7.1.15"/>
    </reaction>
</comment>
<dbReference type="PANTHER" id="PTHR10584">
    <property type="entry name" value="SUGAR KINASE"/>
    <property type="match status" value="1"/>
</dbReference>
<comment type="activity regulation">
    <text evidence="9">Activated by a monovalent cation that binds near, but not in, the active site. The most likely occupant of the site in vivo is potassium. Ion binding induces a conformational change that may alter substrate affinity.</text>
</comment>
<dbReference type="PRINTS" id="PR00990">
    <property type="entry name" value="RIBOKINASE"/>
</dbReference>
<feature type="binding site" evidence="9">
    <location>
        <position position="261"/>
    </location>
    <ligand>
        <name>ATP</name>
        <dbReference type="ChEBI" id="CHEBI:30616"/>
    </ligand>
</feature>
<feature type="binding site" evidence="9">
    <location>
        <position position="233"/>
    </location>
    <ligand>
        <name>K(+)</name>
        <dbReference type="ChEBI" id="CHEBI:29103"/>
    </ligand>
</feature>
<dbReference type="InterPro" id="IPR011611">
    <property type="entry name" value="PfkB_dom"/>
</dbReference>
<dbReference type="CDD" id="cd01174">
    <property type="entry name" value="ribokinase"/>
    <property type="match status" value="1"/>
</dbReference>
<organism evidence="11 12">
    <name type="scientific">Roseovarius phycicola</name>
    <dbReference type="NCBI Taxonomy" id="3080976"/>
    <lineage>
        <taxon>Bacteria</taxon>
        <taxon>Pseudomonadati</taxon>
        <taxon>Pseudomonadota</taxon>
        <taxon>Alphaproteobacteria</taxon>
        <taxon>Rhodobacterales</taxon>
        <taxon>Roseobacteraceae</taxon>
        <taxon>Roseovarius</taxon>
    </lineage>
</organism>
<evidence type="ECO:0000256" key="1">
    <source>
        <dbReference type="ARBA" id="ARBA00022679"/>
    </source>
</evidence>
<evidence type="ECO:0000256" key="3">
    <source>
        <dbReference type="ARBA" id="ARBA00022741"/>
    </source>
</evidence>
<feature type="binding site" evidence="9">
    <location>
        <position position="267"/>
    </location>
    <ligand>
        <name>K(+)</name>
        <dbReference type="ChEBI" id="CHEBI:29103"/>
    </ligand>
</feature>
<feature type="binding site" evidence="9">
    <location>
        <begin position="9"/>
        <end position="11"/>
    </location>
    <ligand>
        <name>substrate</name>
    </ligand>
</feature>
<evidence type="ECO:0000256" key="5">
    <source>
        <dbReference type="ARBA" id="ARBA00022840"/>
    </source>
</evidence>
<dbReference type="Gene3D" id="3.40.1190.20">
    <property type="match status" value="1"/>
</dbReference>
<evidence type="ECO:0000256" key="6">
    <source>
        <dbReference type="ARBA" id="ARBA00022842"/>
    </source>
</evidence>
<dbReference type="PANTHER" id="PTHR10584:SF166">
    <property type="entry name" value="RIBOKINASE"/>
    <property type="match status" value="1"/>
</dbReference>
<dbReference type="InterPro" id="IPR029056">
    <property type="entry name" value="Ribokinase-like"/>
</dbReference>
<evidence type="ECO:0000313" key="11">
    <source>
        <dbReference type="EMBL" id="WWR46750.1"/>
    </source>
</evidence>
<sequence>MIYNLGSINIDYFYSLQRLPLVGETCAADEFETGLGGKGANMSVAIARAGGEVRHIGSIGHDAAWAQDYLTKAGVETSFVQKMDAPTGHAVIYRDAFGENTIVIHPGANVLQDKDWISSALANSEAGDILLLQNETNLQDYAAALGHGSGFRVAYAAAPFDANALQAVLPYIHILILNEVELAQLCKTSVDTPDSLDVDLVVVTKGSEGCAIYSKELGETHMPALPVTAIDTTGAGDTFTGFFLAQLDRGCSVEDAATCANAAAALMVTRKGTADAIPSASDVEQLLA</sequence>
<proteinExistence type="inferred from homology"/>
<evidence type="ECO:0000256" key="2">
    <source>
        <dbReference type="ARBA" id="ARBA00022723"/>
    </source>
</evidence>
<feature type="domain" description="Carbohydrate kinase PfkB" evidence="10">
    <location>
        <begin position="5"/>
        <end position="279"/>
    </location>
</feature>
<dbReference type="SUPFAM" id="SSF53613">
    <property type="entry name" value="Ribokinase-like"/>
    <property type="match status" value="1"/>
</dbReference>
<keyword evidence="6 9" id="KW-0460">Magnesium</keyword>
<evidence type="ECO:0000256" key="9">
    <source>
        <dbReference type="HAMAP-Rule" id="MF_01987"/>
    </source>
</evidence>
<dbReference type="EC" id="2.7.1.15" evidence="9"/>
<comment type="function">
    <text evidence="9">Catalyzes the phosphorylation of ribose at O-5 in a reaction requiring ATP and magnesium. The resulting D-ribose-5-phosphate can then be used either for sythesis of nucleotides, histidine, and tryptophan, or as a component of the pentose phosphate pathway.</text>
</comment>
<feature type="binding site" evidence="9">
    <location>
        <position position="272"/>
    </location>
    <ligand>
        <name>K(+)</name>
        <dbReference type="ChEBI" id="CHEBI:29103"/>
    </ligand>
</feature>
<comment type="cofactor">
    <cofactor evidence="9">
        <name>Mg(2+)</name>
        <dbReference type="ChEBI" id="CHEBI:18420"/>
    </cofactor>
    <text evidence="9">Requires a divalent cation, most likely magnesium in vivo, as an electrophilic catalyst to aid phosphoryl group transfer. It is the chelate of the metal and the nucleotide that is the actual substrate.</text>
</comment>
<accession>A0ABZ2HGA4</accession>
<feature type="binding site" evidence="9">
    <location>
        <position position="270"/>
    </location>
    <ligand>
        <name>K(+)</name>
        <dbReference type="ChEBI" id="CHEBI:29103"/>
    </ligand>
</feature>